<accession>A0A0A8Y0R9</accession>
<dbReference type="EMBL" id="GBRH01278046">
    <property type="protein sequence ID" value="JAD19849.1"/>
    <property type="molecule type" value="Transcribed_RNA"/>
</dbReference>
<organism evidence="1">
    <name type="scientific">Arundo donax</name>
    <name type="common">Giant reed</name>
    <name type="synonym">Donax arundinaceus</name>
    <dbReference type="NCBI Taxonomy" id="35708"/>
    <lineage>
        <taxon>Eukaryota</taxon>
        <taxon>Viridiplantae</taxon>
        <taxon>Streptophyta</taxon>
        <taxon>Embryophyta</taxon>
        <taxon>Tracheophyta</taxon>
        <taxon>Spermatophyta</taxon>
        <taxon>Magnoliopsida</taxon>
        <taxon>Liliopsida</taxon>
        <taxon>Poales</taxon>
        <taxon>Poaceae</taxon>
        <taxon>PACMAD clade</taxon>
        <taxon>Arundinoideae</taxon>
        <taxon>Arundineae</taxon>
        <taxon>Arundo</taxon>
    </lineage>
</organism>
<evidence type="ECO:0000313" key="1">
    <source>
        <dbReference type="EMBL" id="JAD19849.1"/>
    </source>
</evidence>
<name>A0A0A8Y0R9_ARUDO</name>
<protein>
    <submittedName>
        <fullName evidence="1">Uncharacterized protein</fullName>
    </submittedName>
</protein>
<dbReference type="AlphaFoldDB" id="A0A0A8Y0R9"/>
<reference evidence="1" key="2">
    <citation type="journal article" date="2015" name="Data Brief">
        <title>Shoot transcriptome of the giant reed, Arundo donax.</title>
        <authorList>
            <person name="Barrero R.A."/>
            <person name="Guerrero F.D."/>
            <person name="Moolhuijzen P."/>
            <person name="Goolsby J.A."/>
            <person name="Tidwell J."/>
            <person name="Bellgard S.E."/>
            <person name="Bellgard M.I."/>
        </authorList>
    </citation>
    <scope>NUCLEOTIDE SEQUENCE</scope>
    <source>
        <tissue evidence="1">Shoot tissue taken approximately 20 cm above the soil surface</tissue>
    </source>
</reference>
<sequence>MLQLMSLCQDSVGDCTVLTESCIGLI</sequence>
<proteinExistence type="predicted"/>
<reference evidence="1" key="1">
    <citation type="submission" date="2014-09" db="EMBL/GenBank/DDBJ databases">
        <authorList>
            <person name="Magalhaes I.L.F."/>
            <person name="Oliveira U."/>
            <person name="Santos F.R."/>
            <person name="Vidigal T.H.D.A."/>
            <person name="Brescovit A.D."/>
            <person name="Santos A.J."/>
        </authorList>
    </citation>
    <scope>NUCLEOTIDE SEQUENCE</scope>
    <source>
        <tissue evidence="1">Shoot tissue taken approximately 20 cm above the soil surface</tissue>
    </source>
</reference>